<dbReference type="CDD" id="cd16914">
    <property type="entry name" value="EcfT"/>
    <property type="match status" value="1"/>
</dbReference>
<feature type="transmembrane region" description="Helical" evidence="6">
    <location>
        <begin position="259"/>
        <end position="276"/>
    </location>
</feature>
<feature type="transmembrane region" description="Helical" evidence="6">
    <location>
        <begin position="70"/>
        <end position="100"/>
    </location>
</feature>
<evidence type="ECO:0000313" key="7">
    <source>
        <dbReference type="EMBL" id="MBB5335216.1"/>
    </source>
</evidence>
<keyword evidence="5 6" id="KW-0472">Membrane</keyword>
<evidence type="ECO:0000256" key="5">
    <source>
        <dbReference type="ARBA" id="ARBA00023136"/>
    </source>
</evidence>
<keyword evidence="3 6" id="KW-0812">Transmembrane</keyword>
<sequence length="279" mass="31918">MKEKEQFNVNNKQPHRDIPMWLLQNDDYLPQKDRERYLSKTLLGILGRLIHFRQQMQIQTESFFSVTFKLIYVFLLIFSIALAHTITFLLLLLAGLLAYICLLDGRQILSLLKPAIGAMVFTFIIIVPAIFLQGTIVMLLPFKVFLSTLLVAALSRSTPFYLITKALGGLHVPSVFIMSLDLTINYIVLLGNTAIDLLQALKLRSVGRNTGKYESMGNVLGMTFLKSQEYAKQTHAAMLCRGFTGEYHVVQQHHWQKKYIIYTMAIMLLLVLFIHIEGY</sequence>
<dbReference type="AlphaFoldDB" id="A0A840UDN4"/>
<comment type="caution">
    <text evidence="7">The sequence shown here is derived from an EMBL/GenBank/DDBJ whole genome shotgun (WGS) entry which is preliminary data.</text>
</comment>
<feature type="transmembrane region" description="Helical" evidence="6">
    <location>
        <begin position="112"/>
        <end position="132"/>
    </location>
</feature>
<keyword evidence="2" id="KW-1003">Cell membrane</keyword>
<dbReference type="InterPro" id="IPR003339">
    <property type="entry name" value="ABC/ECF_trnsptr_transmembrane"/>
</dbReference>
<dbReference type="EMBL" id="JACHFH010000002">
    <property type="protein sequence ID" value="MBB5335216.1"/>
    <property type="molecule type" value="Genomic_DNA"/>
</dbReference>
<evidence type="ECO:0000256" key="6">
    <source>
        <dbReference type="SAM" id="Phobius"/>
    </source>
</evidence>
<evidence type="ECO:0000313" key="8">
    <source>
        <dbReference type="Proteomes" id="UP000559117"/>
    </source>
</evidence>
<evidence type="ECO:0000256" key="2">
    <source>
        <dbReference type="ARBA" id="ARBA00022475"/>
    </source>
</evidence>
<dbReference type="InterPro" id="IPR051611">
    <property type="entry name" value="ECF_transporter_component"/>
</dbReference>
<organism evidence="7 8">
    <name type="scientific">Pectinatus brassicae</name>
    <dbReference type="NCBI Taxonomy" id="862415"/>
    <lineage>
        <taxon>Bacteria</taxon>
        <taxon>Bacillati</taxon>
        <taxon>Bacillota</taxon>
        <taxon>Negativicutes</taxon>
        <taxon>Selenomonadales</taxon>
        <taxon>Selenomonadaceae</taxon>
        <taxon>Pectinatus</taxon>
    </lineage>
</organism>
<dbReference type="PANTHER" id="PTHR34857">
    <property type="entry name" value="SLL0384 PROTEIN"/>
    <property type="match status" value="1"/>
</dbReference>
<dbReference type="Pfam" id="PF02361">
    <property type="entry name" value="CbiQ"/>
    <property type="match status" value="1"/>
</dbReference>
<keyword evidence="8" id="KW-1185">Reference proteome</keyword>
<keyword evidence="4 6" id="KW-1133">Transmembrane helix</keyword>
<dbReference type="PANTHER" id="PTHR34857:SF2">
    <property type="entry name" value="SLL0384 PROTEIN"/>
    <property type="match status" value="1"/>
</dbReference>
<evidence type="ECO:0000256" key="4">
    <source>
        <dbReference type="ARBA" id="ARBA00022989"/>
    </source>
</evidence>
<accession>A0A840UDN4</accession>
<dbReference type="GO" id="GO:0005886">
    <property type="term" value="C:plasma membrane"/>
    <property type="evidence" value="ECO:0007669"/>
    <property type="project" value="UniProtKB-ARBA"/>
</dbReference>
<protein>
    <submittedName>
        <fullName evidence="7">Cobalt/nickel transport system permease protein</fullName>
    </submittedName>
</protein>
<dbReference type="Proteomes" id="UP000559117">
    <property type="component" value="Unassembled WGS sequence"/>
</dbReference>
<feature type="transmembrane region" description="Helical" evidence="6">
    <location>
        <begin position="175"/>
        <end position="198"/>
    </location>
</feature>
<gene>
    <name evidence="7" type="ORF">HNR32_000330</name>
</gene>
<reference evidence="7 8" key="1">
    <citation type="submission" date="2020-08" db="EMBL/GenBank/DDBJ databases">
        <title>Genomic Encyclopedia of Type Strains, Phase IV (KMG-IV): sequencing the most valuable type-strain genomes for metagenomic binning, comparative biology and taxonomic classification.</title>
        <authorList>
            <person name="Goeker M."/>
        </authorList>
    </citation>
    <scope>NUCLEOTIDE SEQUENCE [LARGE SCALE GENOMIC DNA]</scope>
    <source>
        <strain evidence="7 8">DSM 24661</strain>
    </source>
</reference>
<evidence type="ECO:0000256" key="1">
    <source>
        <dbReference type="ARBA" id="ARBA00004141"/>
    </source>
</evidence>
<name>A0A840UDN4_9FIRM</name>
<comment type="subcellular location">
    <subcellularLocation>
        <location evidence="1">Membrane</location>
        <topology evidence="1">Multi-pass membrane protein</topology>
    </subcellularLocation>
</comment>
<proteinExistence type="predicted"/>
<evidence type="ECO:0000256" key="3">
    <source>
        <dbReference type="ARBA" id="ARBA00022692"/>
    </source>
</evidence>
<dbReference type="RefSeq" id="WP_183859031.1">
    <property type="nucleotide sequence ID" value="NZ_JACHFH010000002.1"/>
</dbReference>